<dbReference type="GO" id="GO:0016491">
    <property type="term" value="F:oxidoreductase activity"/>
    <property type="evidence" value="ECO:0007669"/>
    <property type="project" value="InterPro"/>
</dbReference>
<dbReference type="Pfam" id="PF01799">
    <property type="entry name" value="Fer2_2"/>
    <property type="match status" value="1"/>
</dbReference>
<keyword evidence="3" id="KW-0408">Iron</keyword>
<evidence type="ECO:0000256" key="4">
    <source>
        <dbReference type="ARBA" id="ARBA00023014"/>
    </source>
</evidence>
<keyword evidence="2" id="KW-0479">Metal-binding</keyword>
<evidence type="ECO:0000256" key="3">
    <source>
        <dbReference type="ARBA" id="ARBA00023004"/>
    </source>
</evidence>
<dbReference type="RefSeq" id="WP_189565247.1">
    <property type="nucleotide sequence ID" value="NZ_BMXF01000002.1"/>
</dbReference>
<sequence length="155" mass="16833">MIKDVTLQVNGQTRTVRVDPATPLLYVLRNQLELNGPKYGCGIEVCGSCMVLMDGQAMPSCRIPVEEMTGREIVTLEGLTHSNGTLHPVQSAFVEEQAAQCGYCLNGMVIAAVALLKNNKKPDEAAIREGMDRNLCRCGTHTRMIKAIQRAADAS</sequence>
<dbReference type="InterPro" id="IPR012675">
    <property type="entry name" value="Beta-grasp_dom_sf"/>
</dbReference>
<dbReference type="SUPFAM" id="SSF54292">
    <property type="entry name" value="2Fe-2S ferredoxin-like"/>
    <property type="match status" value="1"/>
</dbReference>
<dbReference type="Gene3D" id="1.10.150.120">
    <property type="entry name" value="[2Fe-2S]-binding domain"/>
    <property type="match status" value="1"/>
</dbReference>
<accession>A0A8J3DBR4</accession>
<dbReference type="Gene3D" id="3.10.20.30">
    <property type="match status" value="1"/>
</dbReference>
<dbReference type="InterPro" id="IPR051452">
    <property type="entry name" value="Diverse_Oxidoreductases"/>
</dbReference>
<protein>
    <submittedName>
        <fullName evidence="6">Oxidoreductase</fullName>
    </submittedName>
</protein>
<evidence type="ECO:0000259" key="5">
    <source>
        <dbReference type="PROSITE" id="PS51085"/>
    </source>
</evidence>
<dbReference type="AlphaFoldDB" id="A0A8J3DBR4"/>
<dbReference type="GO" id="GO:0051537">
    <property type="term" value="F:2 iron, 2 sulfur cluster binding"/>
    <property type="evidence" value="ECO:0007669"/>
    <property type="project" value="UniProtKB-KW"/>
</dbReference>
<name>A0A8J3DBR4_9BACT</name>
<keyword evidence="1" id="KW-0001">2Fe-2S</keyword>
<reference evidence="6 7" key="1">
    <citation type="journal article" date="2014" name="Int. J. Syst. Evol. Microbiol.">
        <title>Complete genome sequence of Corynebacterium casei LMG S-19264T (=DSM 44701T), isolated from a smear-ripened cheese.</title>
        <authorList>
            <consortium name="US DOE Joint Genome Institute (JGI-PGF)"/>
            <person name="Walter F."/>
            <person name="Albersmeier A."/>
            <person name="Kalinowski J."/>
            <person name="Ruckert C."/>
        </authorList>
    </citation>
    <scope>NUCLEOTIDE SEQUENCE [LARGE SCALE GENOMIC DNA]</scope>
    <source>
        <strain evidence="6 7">KCTC 12866</strain>
    </source>
</reference>
<dbReference type="PROSITE" id="PS51085">
    <property type="entry name" value="2FE2S_FER_2"/>
    <property type="match status" value="1"/>
</dbReference>
<dbReference type="CDD" id="cd00207">
    <property type="entry name" value="fer2"/>
    <property type="match status" value="1"/>
</dbReference>
<dbReference type="GO" id="GO:0046872">
    <property type="term" value="F:metal ion binding"/>
    <property type="evidence" value="ECO:0007669"/>
    <property type="project" value="UniProtKB-KW"/>
</dbReference>
<dbReference type="InterPro" id="IPR002888">
    <property type="entry name" value="2Fe-2S-bd"/>
</dbReference>
<dbReference type="PANTHER" id="PTHR44379:SF6">
    <property type="entry name" value="BLR6046 PROTEIN"/>
    <property type="match status" value="1"/>
</dbReference>
<dbReference type="InterPro" id="IPR001041">
    <property type="entry name" value="2Fe-2S_ferredoxin-type"/>
</dbReference>
<evidence type="ECO:0000256" key="1">
    <source>
        <dbReference type="ARBA" id="ARBA00022714"/>
    </source>
</evidence>
<organism evidence="6 7">
    <name type="scientific">Persicitalea jodogahamensis</name>
    <dbReference type="NCBI Taxonomy" id="402147"/>
    <lineage>
        <taxon>Bacteria</taxon>
        <taxon>Pseudomonadati</taxon>
        <taxon>Bacteroidota</taxon>
        <taxon>Cytophagia</taxon>
        <taxon>Cytophagales</taxon>
        <taxon>Spirosomataceae</taxon>
        <taxon>Persicitalea</taxon>
    </lineage>
</organism>
<feature type="domain" description="2Fe-2S ferredoxin-type" evidence="5">
    <location>
        <begin position="3"/>
        <end position="79"/>
    </location>
</feature>
<evidence type="ECO:0000313" key="6">
    <source>
        <dbReference type="EMBL" id="GHB73611.1"/>
    </source>
</evidence>
<dbReference type="Pfam" id="PF00111">
    <property type="entry name" value="Fer2"/>
    <property type="match status" value="1"/>
</dbReference>
<evidence type="ECO:0000256" key="2">
    <source>
        <dbReference type="ARBA" id="ARBA00022723"/>
    </source>
</evidence>
<keyword evidence="7" id="KW-1185">Reference proteome</keyword>
<evidence type="ECO:0000313" key="7">
    <source>
        <dbReference type="Proteomes" id="UP000598271"/>
    </source>
</evidence>
<dbReference type="PANTHER" id="PTHR44379">
    <property type="entry name" value="OXIDOREDUCTASE WITH IRON-SULFUR SUBUNIT"/>
    <property type="match status" value="1"/>
</dbReference>
<dbReference type="InterPro" id="IPR036010">
    <property type="entry name" value="2Fe-2S_ferredoxin-like_sf"/>
</dbReference>
<comment type="caution">
    <text evidence="6">The sequence shown here is derived from an EMBL/GenBank/DDBJ whole genome shotgun (WGS) entry which is preliminary data.</text>
</comment>
<dbReference type="InterPro" id="IPR036884">
    <property type="entry name" value="2Fe-2S-bd_dom_sf"/>
</dbReference>
<dbReference type="EMBL" id="BMXF01000002">
    <property type="protein sequence ID" value="GHB73611.1"/>
    <property type="molecule type" value="Genomic_DNA"/>
</dbReference>
<dbReference type="SUPFAM" id="SSF47741">
    <property type="entry name" value="CO dehydrogenase ISP C-domain like"/>
    <property type="match status" value="1"/>
</dbReference>
<gene>
    <name evidence="6" type="ORF">GCM10007390_29690</name>
</gene>
<proteinExistence type="predicted"/>
<dbReference type="Proteomes" id="UP000598271">
    <property type="component" value="Unassembled WGS sequence"/>
</dbReference>
<keyword evidence="4" id="KW-0411">Iron-sulfur</keyword>